<dbReference type="RefSeq" id="XP_012185704.1">
    <property type="nucleotide sequence ID" value="XM_012330314.1"/>
</dbReference>
<dbReference type="SUPFAM" id="SSF82199">
    <property type="entry name" value="SET domain"/>
    <property type="match status" value="1"/>
</dbReference>
<sequence>MARSRNARRKKHTYTTEQEPTPTENSMLSLDDVTTQIMGAFEPVTSNNRSPTLLENPRVVCADITEPGIPCFLYLSPTPGQADMVIIDYLLSVMWTIREAPTALQQPIPGHERELYFRIGEVPGGKGLGMVATRAIKAGELIHAERPVVISRPELYTTSSLSPVGDKEYYDMALSGLSPQALESFLALHNAFPNEGPIDPMSGILNTNSFDTSLKIGDGDDNLEKLAGCYPTLSRANHDCSPSANFHFSQKTFCGQFFATRDILEGEEITVTYTDYLMSHKERNRVLKKTYGFICTCRTCSLPPALVKESDMRRRDIDTMLKDAAEDTLRYPQPTELELRQLVRWAEQEGLWMTRGMILYHGSLILSVTDCLNVGFEWLKETRKVFRMLLGEDSLKLEHVDSLGRKMAQKLASNGVLCHWPTTALEGG</sequence>
<feature type="domain" description="SET" evidence="2">
    <location>
        <begin position="113"/>
        <end position="274"/>
    </location>
</feature>
<feature type="compositionally biased region" description="Low complexity" evidence="1">
    <location>
        <begin position="15"/>
        <end position="24"/>
    </location>
</feature>
<evidence type="ECO:0000256" key="1">
    <source>
        <dbReference type="SAM" id="MobiDB-lite"/>
    </source>
</evidence>
<evidence type="ECO:0000259" key="2">
    <source>
        <dbReference type="PROSITE" id="PS50280"/>
    </source>
</evidence>
<gene>
    <name evidence="3" type="ORF">FIBRA_08682</name>
</gene>
<dbReference type="OrthoDB" id="265717at2759"/>
<dbReference type="PROSITE" id="PS50280">
    <property type="entry name" value="SET"/>
    <property type="match status" value="1"/>
</dbReference>
<keyword evidence="4" id="KW-1185">Reference proteome</keyword>
<dbReference type="CDD" id="cd20071">
    <property type="entry name" value="SET_SMYD"/>
    <property type="match status" value="1"/>
</dbReference>
<dbReference type="Pfam" id="PF00856">
    <property type="entry name" value="SET"/>
    <property type="match status" value="1"/>
</dbReference>
<accession>J4ICH5</accession>
<dbReference type="InterPro" id="IPR046341">
    <property type="entry name" value="SET_dom_sf"/>
</dbReference>
<dbReference type="SMART" id="SM00317">
    <property type="entry name" value="SET"/>
    <property type="match status" value="1"/>
</dbReference>
<dbReference type="PANTHER" id="PTHR47332:SF4">
    <property type="entry name" value="SET DOMAIN-CONTAINING PROTEIN 5"/>
    <property type="match status" value="1"/>
</dbReference>
<name>J4ICH5_9APHY</name>
<dbReference type="Gene3D" id="2.170.270.10">
    <property type="entry name" value="SET domain"/>
    <property type="match status" value="1"/>
</dbReference>
<dbReference type="AlphaFoldDB" id="J4ICH5"/>
<reference evidence="3 4" key="1">
    <citation type="journal article" date="2012" name="Appl. Environ. Microbiol.">
        <title>Short-read sequencing for genomic analysis of the brown rot fungus Fibroporia radiculosa.</title>
        <authorList>
            <person name="Tang J.D."/>
            <person name="Perkins A.D."/>
            <person name="Sonstegard T.S."/>
            <person name="Schroeder S.G."/>
            <person name="Burgess S.C."/>
            <person name="Diehl S.V."/>
        </authorList>
    </citation>
    <scope>NUCLEOTIDE SEQUENCE [LARGE SCALE GENOMIC DNA]</scope>
    <source>
        <strain evidence="3 4">TFFH 294</strain>
    </source>
</reference>
<organism evidence="3 4">
    <name type="scientific">Fibroporia radiculosa</name>
    <dbReference type="NCBI Taxonomy" id="599839"/>
    <lineage>
        <taxon>Eukaryota</taxon>
        <taxon>Fungi</taxon>
        <taxon>Dikarya</taxon>
        <taxon>Basidiomycota</taxon>
        <taxon>Agaricomycotina</taxon>
        <taxon>Agaricomycetes</taxon>
        <taxon>Polyporales</taxon>
        <taxon>Fibroporiaceae</taxon>
        <taxon>Fibroporia</taxon>
    </lineage>
</organism>
<proteinExistence type="predicted"/>
<dbReference type="EMBL" id="HE797323">
    <property type="protein sequence ID" value="CCM06421.1"/>
    <property type="molecule type" value="Genomic_DNA"/>
</dbReference>
<dbReference type="InParanoid" id="J4ICH5"/>
<dbReference type="HOGENOM" id="CLU_708084_0_0_1"/>
<feature type="compositionally biased region" description="Basic residues" evidence="1">
    <location>
        <begin position="1"/>
        <end position="13"/>
    </location>
</feature>
<evidence type="ECO:0000313" key="3">
    <source>
        <dbReference type="EMBL" id="CCM06421.1"/>
    </source>
</evidence>
<protein>
    <recommendedName>
        <fullName evidence="2">SET domain-containing protein</fullName>
    </recommendedName>
</protein>
<evidence type="ECO:0000313" key="4">
    <source>
        <dbReference type="Proteomes" id="UP000006352"/>
    </source>
</evidence>
<dbReference type="GeneID" id="24101321"/>
<dbReference type="STRING" id="599839.J4ICH5"/>
<feature type="region of interest" description="Disordered" evidence="1">
    <location>
        <begin position="1"/>
        <end position="26"/>
    </location>
</feature>
<dbReference type="InterPro" id="IPR053185">
    <property type="entry name" value="SET_domain_protein"/>
</dbReference>
<dbReference type="InterPro" id="IPR001214">
    <property type="entry name" value="SET_dom"/>
</dbReference>
<dbReference type="PANTHER" id="PTHR47332">
    <property type="entry name" value="SET DOMAIN-CONTAINING PROTEIN 5"/>
    <property type="match status" value="1"/>
</dbReference>
<dbReference type="Proteomes" id="UP000006352">
    <property type="component" value="Unassembled WGS sequence"/>
</dbReference>